<sequence>MRRRRLKRLCKRLKELQRQTLSRDELLLKLGAAKKDAGRAYGLMRIQVPAPDESVTADTFTFSLNRKKLRQVRRREGRYLLRSNLTSNDPVQLWTWYIQLTEVEQAFKELKGDLSVRPIYHQLDRRIEAHIFVTFLAYCLQVTLKARLRPLAPGLTPRSALEKFAAIQMVDVHLPTTDGRTLILSRYTEPEPDQQLLLDRLNLQLPAQPPPRITAALQALIH</sequence>
<dbReference type="SUPFAM" id="SSF53098">
    <property type="entry name" value="Ribonuclease H-like"/>
    <property type="match status" value="1"/>
</dbReference>
<dbReference type="eggNOG" id="COG5421">
    <property type="taxonomic scope" value="Bacteria"/>
</dbReference>
<protein>
    <submittedName>
        <fullName evidence="1">Transposase IS4 family protein</fullName>
    </submittedName>
</protein>
<dbReference type="InterPro" id="IPR012337">
    <property type="entry name" value="RNaseH-like_sf"/>
</dbReference>
<dbReference type="PATRIC" id="fig|768671.3.peg.4771"/>
<accession>F9UHX6</accession>
<reference evidence="1 2" key="1">
    <citation type="submission" date="2011-06" db="EMBL/GenBank/DDBJ databases">
        <title>The draft genome of Thiocapsa marina 5811.</title>
        <authorList>
            <consortium name="US DOE Joint Genome Institute (JGI-PGF)"/>
            <person name="Lucas S."/>
            <person name="Han J."/>
            <person name="Cheng J.-F."/>
            <person name="Goodwin L."/>
            <person name="Pitluck S."/>
            <person name="Peters L."/>
            <person name="Land M.L."/>
            <person name="Hauser L."/>
            <person name="Vogl K."/>
            <person name="Liu Z."/>
            <person name="Imhoff J."/>
            <person name="Thiel V."/>
            <person name="Frigaard N.-U."/>
            <person name="Bryant D."/>
            <person name="Woyke T.J."/>
        </authorList>
    </citation>
    <scope>NUCLEOTIDE SEQUENCE [LARGE SCALE GENOMIC DNA]</scope>
    <source>
        <strain evidence="1 2">5811</strain>
    </source>
</reference>
<dbReference type="Proteomes" id="UP000005459">
    <property type="component" value="Unassembled WGS sequence"/>
</dbReference>
<gene>
    <name evidence="1" type="ORF">ThimaDRAFT_4529</name>
</gene>
<organism evidence="1 2">
    <name type="scientific">Thiocapsa marina 5811</name>
    <dbReference type="NCBI Taxonomy" id="768671"/>
    <lineage>
        <taxon>Bacteria</taxon>
        <taxon>Pseudomonadati</taxon>
        <taxon>Pseudomonadota</taxon>
        <taxon>Gammaproteobacteria</taxon>
        <taxon>Chromatiales</taxon>
        <taxon>Chromatiaceae</taxon>
        <taxon>Thiocapsa</taxon>
    </lineage>
</organism>
<dbReference type="EMBL" id="AFWV01000021">
    <property type="protein sequence ID" value="EGV16152.1"/>
    <property type="molecule type" value="Genomic_DNA"/>
</dbReference>
<name>F9UHX6_9GAMM</name>
<dbReference type="AlphaFoldDB" id="F9UHX6"/>
<evidence type="ECO:0000313" key="1">
    <source>
        <dbReference type="EMBL" id="EGV16152.1"/>
    </source>
</evidence>
<keyword evidence="2" id="KW-1185">Reference proteome</keyword>
<proteinExistence type="predicted"/>
<evidence type="ECO:0000313" key="2">
    <source>
        <dbReference type="Proteomes" id="UP000005459"/>
    </source>
</evidence>
<dbReference type="STRING" id="768671.ThimaDRAFT_4529"/>